<feature type="compositionally biased region" description="Acidic residues" evidence="2">
    <location>
        <begin position="121"/>
        <end position="130"/>
    </location>
</feature>
<gene>
    <name evidence="4" type="primary">100633065</name>
</gene>
<reference evidence="5" key="1">
    <citation type="journal article" date="2010" name="Nature">
        <title>The Amphimedon queenslandica genome and the evolution of animal complexity.</title>
        <authorList>
            <person name="Srivastava M."/>
            <person name="Simakov O."/>
            <person name="Chapman J."/>
            <person name="Fahey B."/>
            <person name="Gauthier M.E."/>
            <person name="Mitros T."/>
            <person name="Richards G.S."/>
            <person name="Conaco C."/>
            <person name="Dacre M."/>
            <person name="Hellsten U."/>
            <person name="Larroux C."/>
            <person name="Putnam N.H."/>
            <person name="Stanke M."/>
            <person name="Adamska M."/>
            <person name="Darling A."/>
            <person name="Degnan S.M."/>
            <person name="Oakley T.H."/>
            <person name="Plachetzki D.C."/>
            <person name="Zhai Y."/>
            <person name="Adamski M."/>
            <person name="Calcino A."/>
            <person name="Cummins S.F."/>
            <person name="Goodstein D.M."/>
            <person name="Harris C."/>
            <person name="Jackson D.J."/>
            <person name="Leys S.P."/>
            <person name="Shu S."/>
            <person name="Woodcroft B.J."/>
            <person name="Vervoort M."/>
            <person name="Kosik K.S."/>
            <person name="Manning G."/>
            <person name="Degnan B.M."/>
            <person name="Rokhsar D.S."/>
        </authorList>
    </citation>
    <scope>NUCLEOTIDE SEQUENCE [LARGE SCALE GENOMIC DNA]</scope>
</reference>
<proteinExistence type="predicted"/>
<evidence type="ECO:0000256" key="1">
    <source>
        <dbReference type="ARBA" id="ARBA00023054"/>
    </source>
</evidence>
<keyword evidence="5" id="KW-1185">Reference proteome</keyword>
<dbReference type="Pfam" id="PF13300">
    <property type="entry name" value="DUF4078"/>
    <property type="match status" value="1"/>
</dbReference>
<reference evidence="4" key="2">
    <citation type="submission" date="2017-05" db="UniProtKB">
        <authorList>
            <consortium name="EnsemblMetazoa"/>
        </authorList>
    </citation>
    <scope>IDENTIFICATION</scope>
</reference>
<dbReference type="FunCoup" id="A0A1X7TA38">
    <property type="interactions" value="525"/>
</dbReference>
<feature type="region of interest" description="Disordered" evidence="2">
    <location>
        <begin position="197"/>
        <end position="234"/>
    </location>
</feature>
<dbReference type="InParanoid" id="A0A1X7TA38"/>
<dbReference type="EnsemblMetazoa" id="Aqu2.1.11428_001">
    <property type="protein sequence ID" value="Aqu2.1.11428_001"/>
    <property type="gene ID" value="Aqu2.1.11428"/>
</dbReference>
<dbReference type="AlphaFoldDB" id="A0A1X7TA38"/>
<dbReference type="OMA" id="NTWIQKQ"/>
<name>A0A1X7TA38_AMPQE</name>
<organism evidence="4">
    <name type="scientific">Amphimedon queenslandica</name>
    <name type="common">Sponge</name>
    <dbReference type="NCBI Taxonomy" id="400682"/>
    <lineage>
        <taxon>Eukaryota</taxon>
        <taxon>Metazoa</taxon>
        <taxon>Porifera</taxon>
        <taxon>Demospongiae</taxon>
        <taxon>Heteroscleromorpha</taxon>
        <taxon>Haplosclerida</taxon>
        <taxon>Niphatidae</taxon>
        <taxon>Amphimedon</taxon>
    </lineage>
</organism>
<feature type="compositionally biased region" description="Basic and acidic residues" evidence="2">
    <location>
        <begin position="380"/>
        <end position="420"/>
    </location>
</feature>
<dbReference type="InterPro" id="IPR025066">
    <property type="entry name" value="CCDC174-like"/>
</dbReference>
<dbReference type="InterPro" id="IPR057464">
    <property type="entry name" value="CCDC174_GRSR"/>
</dbReference>
<protein>
    <recommendedName>
        <fullName evidence="3">CCDC174 alpha/beta GRSR domain-containing protein</fullName>
    </recommendedName>
</protein>
<feature type="compositionally biased region" description="Basic and acidic residues" evidence="2">
    <location>
        <begin position="159"/>
        <end position="174"/>
    </location>
</feature>
<feature type="domain" description="CCDC174 alpha/beta GRSR" evidence="3">
    <location>
        <begin position="179"/>
        <end position="207"/>
    </location>
</feature>
<feature type="compositionally biased region" description="Basic and acidic residues" evidence="2">
    <location>
        <begin position="353"/>
        <end position="369"/>
    </location>
</feature>
<feature type="compositionally biased region" description="Basic and acidic residues" evidence="2">
    <location>
        <begin position="197"/>
        <end position="219"/>
    </location>
</feature>
<dbReference type="Proteomes" id="UP000007879">
    <property type="component" value="Unassembled WGS sequence"/>
</dbReference>
<feature type="region of interest" description="Disordered" evidence="2">
    <location>
        <begin position="330"/>
        <end position="477"/>
    </location>
</feature>
<dbReference type="eggNOG" id="ENOG502QWJ9">
    <property type="taxonomic scope" value="Eukaryota"/>
</dbReference>
<feature type="region of interest" description="Disordered" evidence="2">
    <location>
        <begin position="115"/>
        <end position="179"/>
    </location>
</feature>
<feature type="region of interest" description="Disordered" evidence="2">
    <location>
        <begin position="35"/>
        <end position="98"/>
    </location>
</feature>
<evidence type="ECO:0000313" key="5">
    <source>
        <dbReference type="Proteomes" id="UP000007879"/>
    </source>
</evidence>
<dbReference type="Pfam" id="PF25449">
    <property type="entry name" value="CCDC174_GRSR"/>
    <property type="match status" value="1"/>
</dbReference>
<keyword evidence="1" id="KW-0175">Coiled coil</keyword>
<dbReference type="OrthoDB" id="333551at2759"/>
<feature type="compositionally biased region" description="Pro residues" evidence="2">
    <location>
        <begin position="462"/>
        <end position="472"/>
    </location>
</feature>
<dbReference type="PANTHER" id="PTHR15885:SF1">
    <property type="entry name" value="COILED-COIL DOMAIN-CONTAINING PROTEIN 174"/>
    <property type="match status" value="1"/>
</dbReference>
<evidence type="ECO:0000259" key="3">
    <source>
        <dbReference type="Pfam" id="PF25449"/>
    </source>
</evidence>
<dbReference type="KEGG" id="aqu:100633065"/>
<accession>A0A1X7TA38</accession>
<dbReference type="GO" id="GO:0005634">
    <property type="term" value="C:nucleus"/>
    <property type="evidence" value="ECO:0007669"/>
    <property type="project" value="TreeGrafter"/>
</dbReference>
<dbReference type="PANTHER" id="PTHR15885">
    <property type="entry name" value="COILED-COIL DOMAIN-CONTAINING PROTEIN 174"/>
    <property type="match status" value="1"/>
</dbReference>
<sequence length="499" mass="56846">MEVDEETFPSKKKIHVNAASLVDLKAALYRKQQEARNSALGGNLSTAKTTQNKRISDKTASIWRRDPKKPQKGAQSKGGRNSAPSSSSSKLTPEEEATLAKSRVVLEAKAKLYDRLAAGSDDSDDDDDDDPRYMVDFQKKLVQISKDKKGSIQTSSAASDKKEEKKDEEVKAENSDEEWVEYVDSLGRSRRCMKKDLSEMQRLDKEMESARNTKRDKSRSPTPELLSADMRQERERVEWERNAFRETGGHDEPEEIKPVGPVHYQNVQHNEVRSHGVGYYSFSVEEEKRQAQLKTLNQLRDDTIDKRAKREQLKAKRQAILEAKLARVRQRKLKQGGGDDGGKPSIDIADFDFESREKKMKEKETKDADSLQVKLANEVAKARERAEEDERAKHVRPWDRGKVTDPIRKRKQELREERQSEFAPPTLYKKLKDTTTWTHPPPPPPPPPPTTEADNSNNQPLYPYPPYPPPPTLQGGVMYIPQFVPTFMYPPPPPPPPPS</sequence>
<feature type="compositionally biased region" description="Polar residues" evidence="2">
    <location>
        <begin position="43"/>
        <end position="53"/>
    </location>
</feature>
<evidence type="ECO:0000256" key="2">
    <source>
        <dbReference type="SAM" id="MobiDB-lite"/>
    </source>
</evidence>
<dbReference type="EnsemblMetazoa" id="XM_020005108.1">
    <property type="protein sequence ID" value="XP_019860667.1"/>
    <property type="gene ID" value="LOC100633065"/>
</dbReference>
<evidence type="ECO:0000313" key="4">
    <source>
        <dbReference type="EnsemblMetazoa" id="Aqu2.1.11428_001"/>
    </source>
</evidence>
<feature type="compositionally biased region" description="Pro residues" evidence="2">
    <location>
        <begin position="439"/>
        <end position="450"/>
    </location>
</feature>
<feature type="compositionally biased region" description="Basic and acidic residues" evidence="2">
    <location>
        <begin position="131"/>
        <end position="150"/>
    </location>
</feature>
<dbReference type="STRING" id="400682.A0A1X7TA38"/>